<proteinExistence type="predicted"/>
<dbReference type="Proteomes" id="UP001596505">
    <property type="component" value="Unassembled WGS sequence"/>
</dbReference>
<evidence type="ECO:0000313" key="2">
    <source>
        <dbReference type="EMBL" id="MFC7393458.1"/>
    </source>
</evidence>
<reference evidence="3" key="1">
    <citation type="journal article" date="2019" name="Int. J. Syst. Evol. Microbiol.">
        <title>The Global Catalogue of Microorganisms (GCM) 10K type strain sequencing project: providing services to taxonomists for standard genome sequencing and annotation.</title>
        <authorList>
            <consortium name="The Broad Institute Genomics Platform"/>
            <consortium name="The Broad Institute Genome Sequencing Center for Infectious Disease"/>
            <person name="Wu L."/>
            <person name="Ma J."/>
        </authorList>
    </citation>
    <scope>NUCLEOTIDE SEQUENCE [LARGE SCALE GENOMIC DNA]</scope>
    <source>
        <strain evidence="3">CGMCC 1.16305</strain>
    </source>
</reference>
<keyword evidence="1" id="KW-0175">Coiled coil</keyword>
<name>A0ABW2Q1F5_9BACL</name>
<protein>
    <submittedName>
        <fullName evidence="2">AHH domain-containing protein</fullName>
    </submittedName>
</protein>
<comment type="caution">
    <text evidence="2">The sequence shown here is derived from an EMBL/GenBank/DDBJ whole genome shotgun (WGS) entry which is preliminary data.</text>
</comment>
<feature type="coiled-coil region" evidence="1">
    <location>
        <begin position="53"/>
        <end position="80"/>
    </location>
</feature>
<organism evidence="2 3">
    <name type="scientific">Scopulibacillus cellulosilyticus</name>
    <dbReference type="NCBI Taxonomy" id="2665665"/>
    <lineage>
        <taxon>Bacteria</taxon>
        <taxon>Bacillati</taxon>
        <taxon>Bacillota</taxon>
        <taxon>Bacilli</taxon>
        <taxon>Bacillales</taxon>
        <taxon>Sporolactobacillaceae</taxon>
        <taxon>Scopulibacillus</taxon>
    </lineage>
</organism>
<keyword evidence="3" id="KW-1185">Reference proteome</keyword>
<dbReference type="InterPro" id="IPR032871">
    <property type="entry name" value="AHH_dom_containing"/>
</dbReference>
<dbReference type="RefSeq" id="WP_380965956.1">
    <property type="nucleotide sequence ID" value="NZ_JBHTCO010000013.1"/>
</dbReference>
<sequence length="101" mass="11936">MRNHPILKKIGMDLDEASNGIFLREPVDDVSAMSRHRGFHSVYNRVVKRVLDKMDINQSIDDLQNQVYNLQQKLKHLQEKGMPLYPKYGASIDLWERWLNK</sequence>
<dbReference type="EMBL" id="JBHTCO010000013">
    <property type="protein sequence ID" value="MFC7393458.1"/>
    <property type="molecule type" value="Genomic_DNA"/>
</dbReference>
<gene>
    <name evidence="2" type="ORF">ACFQRG_10870</name>
</gene>
<dbReference type="Pfam" id="PF14412">
    <property type="entry name" value="AHH"/>
    <property type="match status" value="1"/>
</dbReference>
<evidence type="ECO:0000256" key="1">
    <source>
        <dbReference type="SAM" id="Coils"/>
    </source>
</evidence>
<accession>A0ABW2Q1F5</accession>
<evidence type="ECO:0000313" key="3">
    <source>
        <dbReference type="Proteomes" id="UP001596505"/>
    </source>
</evidence>